<reference evidence="2" key="2">
    <citation type="submission" date="2023-06" db="EMBL/GenBank/DDBJ databases">
        <authorList>
            <consortium name="Lawrence Berkeley National Laboratory"/>
            <person name="Mondo S.J."/>
            <person name="Hensen N."/>
            <person name="Bonometti L."/>
            <person name="Westerberg I."/>
            <person name="Brannstrom I.O."/>
            <person name="Guillou S."/>
            <person name="Cros-Aarteil S."/>
            <person name="Calhoun S."/>
            <person name="Haridas S."/>
            <person name="Kuo A."/>
            <person name="Pangilinan J."/>
            <person name="Riley R."/>
            <person name="Labutti K."/>
            <person name="Andreopoulos B."/>
            <person name="Lipzen A."/>
            <person name="Chen C."/>
            <person name="Yanf M."/>
            <person name="Daum C."/>
            <person name="Ng V."/>
            <person name="Clum A."/>
            <person name="Steindorff A."/>
            <person name="Ohm R."/>
            <person name="Martin F."/>
            <person name="Silar P."/>
            <person name="Natvig D."/>
            <person name="Lalanne C."/>
            <person name="Gautier V."/>
            <person name="Ament-Velasquez S.L."/>
            <person name="Kruys A."/>
            <person name="Hutchinson M.I."/>
            <person name="Powell A.J."/>
            <person name="Barry K."/>
            <person name="Miller A.N."/>
            <person name="Grigoriev I.V."/>
            <person name="Debuchy R."/>
            <person name="Gladieux P."/>
            <person name="Thoren M.H."/>
            <person name="Johannesson H."/>
        </authorList>
    </citation>
    <scope>NUCLEOTIDE SEQUENCE</scope>
    <source>
        <strain evidence="2">PSN324</strain>
    </source>
</reference>
<accession>A0AAV9HW59</accession>
<sequence>MSDSTTQQYLPYTHVLGPPFSPERSPRPAITDTRVMNFWEAIFPASMVRFSSDTTEPKARAGTTYSIRDKDNWEAVYDVLNSARAQYQNEEGAVGWLRKVRRRAADNIAPVAAPTKTTFKLAPNDMLSTPVVGAIELVLDAVKKAAEVRKQVLEGLDGLTAIFADVELFLATFQGDVNIREASIDLTVAVLGAVEKAIGFFTRNEFLKGGKAIFMAADYESDLCESLGRIQTKSANLLLEADKSHMYAMRMHSEETQNILQQILKSQQIIATGFNALSALLAEYMHQKRQLEAAQQHIVDLLIETGRLRSESRTPSLNPFSPQCQHVLPSSENHINQSTLSGLLGPPQSIDLDDLSFISDRKSQLPTRQLARAEQVINTFPFQSWIPSLSSTKLLIHWNSSSKKTSMISPLSVLCATLIGSLRSQISTGADSNLFVSTIWFCSLHTDPSLDSDIGGRAMLISMIQQMLCQHTFDTAGLDFTAAGPQASVAQLVDLLESLVARLPEAATLYWIVDGVVLYEREEFYDEAKQVFAGLIRIVTNARKGRATVKLLLSSMPGTDVVRAAFEDEGSIVEVKGLAKSVSGGMSEERMGREMRQWYT</sequence>
<gene>
    <name evidence="2" type="ORF">QBC42DRAFT_320451</name>
</gene>
<dbReference type="EMBL" id="MU864949">
    <property type="protein sequence ID" value="KAK4464309.1"/>
    <property type="molecule type" value="Genomic_DNA"/>
</dbReference>
<evidence type="ECO:0000313" key="3">
    <source>
        <dbReference type="Proteomes" id="UP001321749"/>
    </source>
</evidence>
<name>A0AAV9HW59_9PEZI</name>
<dbReference type="Proteomes" id="UP001321749">
    <property type="component" value="Unassembled WGS sequence"/>
</dbReference>
<evidence type="ECO:0000313" key="2">
    <source>
        <dbReference type="EMBL" id="KAK4464309.1"/>
    </source>
</evidence>
<comment type="caution">
    <text evidence="2">The sequence shown here is derived from an EMBL/GenBank/DDBJ whole genome shotgun (WGS) entry which is preliminary data.</text>
</comment>
<dbReference type="AlphaFoldDB" id="A0AAV9HW59"/>
<proteinExistence type="predicted"/>
<protein>
    <submittedName>
        <fullName evidence="2">Uncharacterized protein</fullName>
    </submittedName>
</protein>
<keyword evidence="3" id="KW-1185">Reference proteome</keyword>
<dbReference type="PANTHER" id="PTHR40619">
    <property type="entry name" value="FUNGAL STAND N-TERMINAL GOODBYE DOMAIN-CONTAINING PROTEIN"/>
    <property type="match status" value="1"/>
</dbReference>
<reference evidence="2" key="1">
    <citation type="journal article" date="2023" name="Mol. Phylogenet. Evol.">
        <title>Genome-scale phylogeny and comparative genomics of the fungal order Sordariales.</title>
        <authorList>
            <person name="Hensen N."/>
            <person name="Bonometti L."/>
            <person name="Westerberg I."/>
            <person name="Brannstrom I.O."/>
            <person name="Guillou S."/>
            <person name="Cros-Aarteil S."/>
            <person name="Calhoun S."/>
            <person name="Haridas S."/>
            <person name="Kuo A."/>
            <person name="Mondo S."/>
            <person name="Pangilinan J."/>
            <person name="Riley R."/>
            <person name="LaButti K."/>
            <person name="Andreopoulos B."/>
            <person name="Lipzen A."/>
            <person name="Chen C."/>
            <person name="Yan M."/>
            <person name="Daum C."/>
            <person name="Ng V."/>
            <person name="Clum A."/>
            <person name="Steindorff A."/>
            <person name="Ohm R.A."/>
            <person name="Martin F."/>
            <person name="Silar P."/>
            <person name="Natvig D.O."/>
            <person name="Lalanne C."/>
            <person name="Gautier V."/>
            <person name="Ament-Velasquez S.L."/>
            <person name="Kruys A."/>
            <person name="Hutchinson M.I."/>
            <person name="Powell A.J."/>
            <person name="Barry K."/>
            <person name="Miller A.N."/>
            <person name="Grigoriev I.V."/>
            <person name="Debuchy R."/>
            <person name="Gladieux P."/>
            <person name="Hiltunen Thoren M."/>
            <person name="Johannesson H."/>
        </authorList>
    </citation>
    <scope>NUCLEOTIDE SEQUENCE</scope>
    <source>
        <strain evidence="2">PSN324</strain>
    </source>
</reference>
<evidence type="ECO:0000256" key="1">
    <source>
        <dbReference type="SAM" id="MobiDB-lite"/>
    </source>
</evidence>
<feature type="region of interest" description="Disordered" evidence="1">
    <location>
        <begin position="1"/>
        <end position="26"/>
    </location>
</feature>
<feature type="compositionally biased region" description="Polar residues" evidence="1">
    <location>
        <begin position="1"/>
        <end position="10"/>
    </location>
</feature>
<organism evidence="2 3">
    <name type="scientific">Cladorrhinum samala</name>
    <dbReference type="NCBI Taxonomy" id="585594"/>
    <lineage>
        <taxon>Eukaryota</taxon>
        <taxon>Fungi</taxon>
        <taxon>Dikarya</taxon>
        <taxon>Ascomycota</taxon>
        <taxon>Pezizomycotina</taxon>
        <taxon>Sordariomycetes</taxon>
        <taxon>Sordariomycetidae</taxon>
        <taxon>Sordariales</taxon>
        <taxon>Podosporaceae</taxon>
        <taxon>Cladorrhinum</taxon>
    </lineage>
</organism>
<dbReference type="PANTHER" id="PTHR40619:SF3">
    <property type="entry name" value="FUNGAL STAND N-TERMINAL GOODBYE DOMAIN-CONTAINING PROTEIN"/>
    <property type="match status" value="1"/>
</dbReference>